<feature type="region of interest" description="Disordered" evidence="1">
    <location>
        <begin position="186"/>
        <end position="244"/>
    </location>
</feature>
<accession>A0A9W7D0Z1</accession>
<feature type="compositionally biased region" description="Basic and acidic residues" evidence="1">
    <location>
        <begin position="133"/>
        <end position="144"/>
    </location>
</feature>
<evidence type="ECO:0000256" key="1">
    <source>
        <dbReference type="SAM" id="MobiDB-lite"/>
    </source>
</evidence>
<keyword evidence="3" id="KW-1185">Reference proteome</keyword>
<proteinExistence type="predicted"/>
<comment type="caution">
    <text evidence="2">The sequence shown here is derived from an EMBL/GenBank/DDBJ whole genome shotgun (WGS) entry which is preliminary data.</text>
</comment>
<evidence type="ECO:0000313" key="2">
    <source>
        <dbReference type="EMBL" id="GMF51152.1"/>
    </source>
</evidence>
<sequence length="268" mass="30898">MKLKLSAAVRNWRANLRPKVRRGWKKFLKEFREMYCKAKTSDSERYYTMMQRKTESPLVFYDRLNKVADKAGIDFDSSSKQRERHLKVFTKKLLDSRLRTTLQGQHIRKLRDLEYVLKQHEETTQGDDSDGPPPKRDFRADNVPHGRFQPKRSGRAYVIQDEGSPDEEDDDRKVSFQDVVEEVPNVSSVVSPAAGSAQPGSDSGKDGRQAQYISSAISRIIENSGWRPPPNGESRPAPKSPRFEDRNRTKFCERCNDLHVFAIFCTQS</sequence>
<feature type="region of interest" description="Disordered" evidence="1">
    <location>
        <begin position="121"/>
        <end position="173"/>
    </location>
</feature>
<dbReference type="OrthoDB" id="121542at2759"/>
<dbReference type="EMBL" id="BSXT01002824">
    <property type="protein sequence ID" value="GMF51152.1"/>
    <property type="molecule type" value="Genomic_DNA"/>
</dbReference>
<gene>
    <name evidence="2" type="ORF">Pfra01_002060000</name>
</gene>
<dbReference type="AlphaFoldDB" id="A0A9W7D0Z1"/>
<dbReference type="Proteomes" id="UP001165121">
    <property type="component" value="Unassembled WGS sequence"/>
</dbReference>
<evidence type="ECO:0000313" key="3">
    <source>
        <dbReference type="Proteomes" id="UP001165121"/>
    </source>
</evidence>
<protein>
    <submittedName>
        <fullName evidence="2">Unnamed protein product</fullName>
    </submittedName>
</protein>
<organism evidence="2 3">
    <name type="scientific">Phytophthora fragariaefolia</name>
    <dbReference type="NCBI Taxonomy" id="1490495"/>
    <lineage>
        <taxon>Eukaryota</taxon>
        <taxon>Sar</taxon>
        <taxon>Stramenopiles</taxon>
        <taxon>Oomycota</taxon>
        <taxon>Peronosporomycetes</taxon>
        <taxon>Peronosporales</taxon>
        <taxon>Peronosporaceae</taxon>
        <taxon>Phytophthora</taxon>
    </lineage>
</organism>
<name>A0A9W7D0Z1_9STRA</name>
<reference evidence="2" key="1">
    <citation type="submission" date="2023-04" db="EMBL/GenBank/DDBJ databases">
        <title>Phytophthora fragariaefolia NBRC 109709.</title>
        <authorList>
            <person name="Ichikawa N."/>
            <person name="Sato H."/>
            <person name="Tonouchi N."/>
        </authorList>
    </citation>
    <scope>NUCLEOTIDE SEQUENCE</scope>
    <source>
        <strain evidence="2">NBRC 109709</strain>
    </source>
</reference>